<comment type="similarity">
    <text evidence="1">Belongs to the sigma-70 factor family. ECF subfamily.</text>
</comment>
<feature type="domain" description="RNA polymerase sigma factor 70 region 4 type 2" evidence="7">
    <location>
        <begin position="143"/>
        <end position="188"/>
    </location>
</feature>
<dbReference type="Pfam" id="PF04542">
    <property type="entry name" value="Sigma70_r2"/>
    <property type="match status" value="1"/>
</dbReference>
<dbReference type="EMBL" id="DTGT01000230">
    <property type="protein sequence ID" value="HGH61093.1"/>
    <property type="molecule type" value="Genomic_DNA"/>
</dbReference>
<dbReference type="InterPro" id="IPR007627">
    <property type="entry name" value="RNA_pol_sigma70_r2"/>
</dbReference>
<accession>A0A7C4EV43</accession>
<name>A0A7C4EV43_9BACT</name>
<evidence type="ECO:0000259" key="6">
    <source>
        <dbReference type="Pfam" id="PF04542"/>
    </source>
</evidence>
<keyword evidence="4" id="KW-0238">DNA-binding</keyword>
<comment type="caution">
    <text evidence="8">The sequence shown here is derived from an EMBL/GenBank/DDBJ whole genome shotgun (WGS) entry which is preliminary data.</text>
</comment>
<keyword evidence="5" id="KW-0804">Transcription</keyword>
<dbReference type="SUPFAM" id="SSF88659">
    <property type="entry name" value="Sigma3 and sigma4 domains of RNA polymerase sigma factors"/>
    <property type="match status" value="1"/>
</dbReference>
<dbReference type="AlphaFoldDB" id="A0A7C4EV43"/>
<dbReference type="PANTHER" id="PTHR43133">
    <property type="entry name" value="RNA POLYMERASE ECF-TYPE SIGMA FACTO"/>
    <property type="match status" value="1"/>
</dbReference>
<dbReference type="InterPro" id="IPR036388">
    <property type="entry name" value="WH-like_DNA-bd_sf"/>
</dbReference>
<dbReference type="SUPFAM" id="SSF88946">
    <property type="entry name" value="Sigma2 domain of RNA polymerase sigma factors"/>
    <property type="match status" value="1"/>
</dbReference>
<dbReference type="PANTHER" id="PTHR43133:SF8">
    <property type="entry name" value="RNA POLYMERASE SIGMA FACTOR HI_1459-RELATED"/>
    <property type="match status" value="1"/>
</dbReference>
<dbReference type="GO" id="GO:0006352">
    <property type="term" value="P:DNA-templated transcription initiation"/>
    <property type="evidence" value="ECO:0007669"/>
    <property type="project" value="InterPro"/>
</dbReference>
<keyword evidence="3" id="KW-0731">Sigma factor</keyword>
<protein>
    <submittedName>
        <fullName evidence="8">Sigma-70 family RNA polymerase sigma factor</fullName>
    </submittedName>
</protein>
<evidence type="ECO:0000256" key="5">
    <source>
        <dbReference type="ARBA" id="ARBA00023163"/>
    </source>
</evidence>
<dbReference type="InterPro" id="IPR013249">
    <property type="entry name" value="RNA_pol_sigma70_r4_t2"/>
</dbReference>
<dbReference type="InterPro" id="IPR039425">
    <property type="entry name" value="RNA_pol_sigma-70-like"/>
</dbReference>
<dbReference type="InterPro" id="IPR013325">
    <property type="entry name" value="RNA_pol_sigma_r2"/>
</dbReference>
<evidence type="ECO:0000259" key="7">
    <source>
        <dbReference type="Pfam" id="PF08281"/>
    </source>
</evidence>
<dbReference type="InterPro" id="IPR014284">
    <property type="entry name" value="RNA_pol_sigma-70_dom"/>
</dbReference>
<feature type="domain" description="RNA polymerase sigma-70 region 2" evidence="6">
    <location>
        <begin position="28"/>
        <end position="94"/>
    </location>
</feature>
<dbReference type="Pfam" id="PF08281">
    <property type="entry name" value="Sigma70_r4_2"/>
    <property type="match status" value="1"/>
</dbReference>
<organism evidence="8">
    <name type="scientific">Desulfomonile tiedjei</name>
    <dbReference type="NCBI Taxonomy" id="2358"/>
    <lineage>
        <taxon>Bacteria</taxon>
        <taxon>Pseudomonadati</taxon>
        <taxon>Thermodesulfobacteriota</taxon>
        <taxon>Desulfomonilia</taxon>
        <taxon>Desulfomonilales</taxon>
        <taxon>Desulfomonilaceae</taxon>
        <taxon>Desulfomonile</taxon>
    </lineage>
</organism>
<dbReference type="Gene3D" id="1.10.1740.10">
    <property type="match status" value="1"/>
</dbReference>
<sequence>MASCNQHEPDLALVRQCLSGSNEAWNIFYRRFVRLVRTIVVRQPAIPREDVEDVSQSIFLALVKGLKDYDGTYALSKFVSVVAQRVCIGHYRQLSASKRTHEHHSVPELSADIPEGRVMTCTDASQEDRLTREELVVILKASLEQIGLRCRRLLELRYFEELPFAKISEMLGVKENTVTVQTKRCLEQLSHAYDRFIQRGVRK</sequence>
<dbReference type="NCBIfam" id="TIGR02937">
    <property type="entry name" value="sigma70-ECF"/>
    <property type="match status" value="1"/>
</dbReference>
<dbReference type="Gene3D" id="1.10.10.10">
    <property type="entry name" value="Winged helix-like DNA-binding domain superfamily/Winged helix DNA-binding domain"/>
    <property type="match status" value="1"/>
</dbReference>
<proteinExistence type="inferred from homology"/>
<reference evidence="8" key="1">
    <citation type="journal article" date="2020" name="mSystems">
        <title>Genome- and Community-Level Interaction Insights into Carbon Utilization and Element Cycling Functions of Hydrothermarchaeota in Hydrothermal Sediment.</title>
        <authorList>
            <person name="Zhou Z."/>
            <person name="Liu Y."/>
            <person name="Xu W."/>
            <person name="Pan J."/>
            <person name="Luo Z.H."/>
            <person name="Li M."/>
        </authorList>
    </citation>
    <scope>NUCLEOTIDE SEQUENCE [LARGE SCALE GENOMIC DNA]</scope>
    <source>
        <strain evidence="8">SpSt-769</strain>
    </source>
</reference>
<evidence type="ECO:0000313" key="8">
    <source>
        <dbReference type="EMBL" id="HGH61093.1"/>
    </source>
</evidence>
<evidence type="ECO:0000256" key="2">
    <source>
        <dbReference type="ARBA" id="ARBA00023015"/>
    </source>
</evidence>
<evidence type="ECO:0000256" key="1">
    <source>
        <dbReference type="ARBA" id="ARBA00010641"/>
    </source>
</evidence>
<dbReference type="InterPro" id="IPR013324">
    <property type="entry name" value="RNA_pol_sigma_r3/r4-like"/>
</dbReference>
<dbReference type="GO" id="GO:0016987">
    <property type="term" value="F:sigma factor activity"/>
    <property type="evidence" value="ECO:0007669"/>
    <property type="project" value="UniProtKB-KW"/>
</dbReference>
<gene>
    <name evidence="8" type="ORF">ENV54_07335</name>
</gene>
<evidence type="ECO:0000256" key="4">
    <source>
        <dbReference type="ARBA" id="ARBA00023125"/>
    </source>
</evidence>
<keyword evidence="2" id="KW-0805">Transcription regulation</keyword>
<dbReference type="GO" id="GO:0003677">
    <property type="term" value="F:DNA binding"/>
    <property type="evidence" value="ECO:0007669"/>
    <property type="project" value="UniProtKB-KW"/>
</dbReference>
<evidence type="ECO:0000256" key="3">
    <source>
        <dbReference type="ARBA" id="ARBA00023082"/>
    </source>
</evidence>